<dbReference type="InterPro" id="IPR010359">
    <property type="entry name" value="IrrE_HExxH"/>
</dbReference>
<dbReference type="Gene3D" id="1.10.10.2910">
    <property type="match status" value="1"/>
</dbReference>
<feature type="domain" description="IrrE N-terminal-like" evidence="1">
    <location>
        <begin position="45"/>
        <end position="158"/>
    </location>
</feature>
<dbReference type="AlphaFoldDB" id="A0A1H2SHS3"/>
<dbReference type="EMBL" id="FNNG01000002">
    <property type="protein sequence ID" value="SDW30724.1"/>
    <property type="molecule type" value="Genomic_DNA"/>
</dbReference>
<evidence type="ECO:0000259" key="1">
    <source>
        <dbReference type="Pfam" id="PF06114"/>
    </source>
</evidence>
<accession>A0A1H2SHS3</accession>
<reference evidence="2 3" key="1">
    <citation type="submission" date="2016-10" db="EMBL/GenBank/DDBJ databases">
        <authorList>
            <person name="de Groot N.N."/>
        </authorList>
    </citation>
    <scope>NUCLEOTIDE SEQUENCE [LARGE SCALE GENOMIC DNA]</scope>
    <source>
        <strain evidence="2 3">DSM 23310</strain>
    </source>
</reference>
<evidence type="ECO:0000313" key="3">
    <source>
        <dbReference type="Proteomes" id="UP000198828"/>
    </source>
</evidence>
<proteinExistence type="predicted"/>
<dbReference type="RefSeq" id="WP_093750450.1">
    <property type="nucleotide sequence ID" value="NZ_FNNG01000002.1"/>
</dbReference>
<dbReference type="Proteomes" id="UP000198828">
    <property type="component" value="Unassembled WGS sequence"/>
</dbReference>
<keyword evidence="3" id="KW-1185">Reference proteome</keyword>
<organism evidence="2 3">
    <name type="scientific">Tepidimicrobium xylanilyticum</name>
    <dbReference type="NCBI Taxonomy" id="1123352"/>
    <lineage>
        <taxon>Bacteria</taxon>
        <taxon>Bacillati</taxon>
        <taxon>Bacillota</taxon>
        <taxon>Tissierellia</taxon>
        <taxon>Tissierellales</taxon>
        <taxon>Tepidimicrobiaceae</taxon>
        <taxon>Tepidimicrobium</taxon>
    </lineage>
</organism>
<name>A0A1H2SHS3_9FIRM</name>
<dbReference type="Pfam" id="PF06114">
    <property type="entry name" value="Peptidase_M78"/>
    <property type="match status" value="1"/>
</dbReference>
<sequence>MILGDFIPNQQTNYLENKANEILLDNFIEHPYEIDLETIIDINYKNIKVFYSNQDSKVIIKRNMAVIIVNDRLEYRKQREELAEEFCHFLLHCGNQINYKYDIVLDKQEQQAKRMSAYLLCPLYMLKTITIPMDTYCTIHELADIFNVTYEFMKYRLSLIWGQDLNLITVHNGEFYGNISIE</sequence>
<gene>
    <name evidence="2" type="ORF">SAMN05660923_00445</name>
</gene>
<protein>
    <submittedName>
        <fullName evidence="2">Zn-dependent peptidase ImmA, M78 family</fullName>
    </submittedName>
</protein>
<evidence type="ECO:0000313" key="2">
    <source>
        <dbReference type="EMBL" id="SDW30724.1"/>
    </source>
</evidence>
<dbReference type="OrthoDB" id="1707128at2"/>